<dbReference type="Gene3D" id="3.50.50.60">
    <property type="entry name" value="FAD/NAD(P)-binding domain"/>
    <property type="match status" value="1"/>
</dbReference>
<proteinExistence type="predicted"/>
<evidence type="ECO:0000256" key="6">
    <source>
        <dbReference type="SAM" id="SignalP"/>
    </source>
</evidence>
<dbReference type="GO" id="GO:0016491">
    <property type="term" value="F:oxidoreductase activity"/>
    <property type="evidence" value="ECO:0007669"/>
    <property type="project" value="UniProtKB-KW"/>
</dbReference>
<evidence type="ECO:0000313" key="7">
    <source>
        <dbReference type="EMBL" id="SOD12526.1"/>
    </source>
</evidence>
<accession>A0A285ZS96</accession>
<dbReference type="Proteomes" id="UP000219281">
    <property type="component" value="Unassembled WGS sequence"/>
</dbReference>
<dbReference type="AlphaFoldDB" id="A0A285ZS96"/>
<reference evidence="8" key="1">
    <citation type="submission" date="2017-09" db="EMBL/GenBank/DDBJ databases">
        <authorList>
            <person name="Varghese N."/>
            <person name="Submissions S."/>
        </authorList>
    </citation>
    <scope>NUCLEOTIDE SEQUENCE [LARGE SCALE GENOMIC DNA]</scope>
    <source>
        <strain evidence="8">CGMCC 1.12803</strain>
    </source>
</reference>
<organism evidence="7 8">
    <name type="scientific">Pedobacter xixiisoli</name>
    <dbReference type="NCBI Taxonomy" id="1476464"/>
    <lineage>
        <taxon>Bacteria</taxon>
        <taxon>Pseudomonadati</taxon>
        <taxon>Bacteroidota</taxon>
        <taxon>Sphingobacteriia</taxon>
        <taxon>Sphingobacteriales</taxon>
        <taxon>Sphingobacteriaceae</taxon>
        <taxon>Pedobacter</taxon>
    </lineage>
</organism>
<evidence type="ECO:0000313" key="8">
    <source>
        <dbReference type="Proteomes" id="UP000219281"/>
    </source>
</evidence>
<evidence type="ECO:0000256" key="3">
    <source>
        <dbReference type="ARBA" id="ARBA00023002"/>
    </source>
</evidence>
<evidence type="ECO:0000256" key="4">
    <source>
        <dbReference type="ARBA" id="ARBA00023004"/>
    </source>
</evidence>
<dbReference type="Pfam" id="PF12831">
    <property type="entry name" value="FAD_oxidored"/>
    <property type="match status" value="1"/>
</dbReference>
<evidence type="ECO:0000256" key="2">
    <source>
        <dbReference type="ARBA" id="ARBA00022723"/>
    </source>
</evidence>
<dbReference type="PANTHER" id="PTHR43498">
    <property type="entry name" value="FERREDOXIN:COB-COM HETERODISULFIDE REDUCTASE SUBUNIT A"/>
    <property type="match status" value="1"/>
</dbReference>
<protein>
    <submittedName>
        <fullName evidence="7">FAD dependent oxidoreductase</fullName>
    </submittedName>
</protein>
<name>A0A285ZS96_9SPHI</name>
<keyword evidence="6" id="KW-0732">Signal</keyword>
<keyword evidence="8" id="KW-1185">Reference proteome</keyword>
<sequence>MKRIILLSCLSLVFFIAFAQKKQYDVVVVGANPGGIMAAISAAKLGKTVLLLERTNHIGGLPANGLGATDIDTRGATTGLFLEFVQRIKAHYVNQYGAQSQQVKDSRDGYHFEPSVAEKVFLAMLAEQPKVTVLKMRQFDALPKNIVLQNNAVKSITVTNRETKKLEQYIGNVFIDGTYEGDLAAAAGIPFRVGREGKKEYNEIGAGVVYKFWDGPEVDSLTTHKADTAIQAYNYRVNLTKNTAQKVDFVKPANYNRNEYLSLVDDVKLGRQQAIGPLKSGIDMVVNSVGIPNGKVDANNQHAALISTDLPEENYYWPKASWAWRDQYAERLRSYTLGLLYFAAHDEALPQEFRTKVQQWGLAKDEYQDNQNFPRQVYVREGRRIVGLHTFTANDALPVNGSERPPVYAKSITAGHYSLDSHATRKRENGKPVLEGFLSYKTKPYTVPLEVIIPQKITNVLCPVPVSGTHIGFSTLRMEPCWMAIGQAAGVTASLMLDKKTLAKDIPAVSIQNILIDQKATLIYVEDVKLNDPDFKMVQLLGLKGYLPSFKANLNDKISAETLKNWEKLAGRKLSFTTSHTRREVLQYIFNKTYPNI</sequence>
<feature type="chain" id="PRO_5012786810" evidence="6">
    <location>
        <begin position="20"/>
        <end position="597"/>
    </location>
</feature>
<keyword evidence="3" id="KW-0560">Oxidoreductase</keyword>
<dbReference type="SUPFAM" id="SSF51905">
    <property type="entry name" value="FAD/NAD(P)-binding domain"/>
    <property type="match status" value="1"/>
</dbReference>
<keyword evidence="5" id="KW-0411">Iron-sulfur</keyword>
<dbReference type="PANTHER" id="PTHR43498:SF1">
    <property type="entry name" value="COB--COM HETERODISULFIDE REDUCTASE IRON-SULFUR SUBUNIT A"/>
    <property type="match status" value="1"/>
</dbReference>
<feature type="signal peptide" evidence="6">
    <location>
        <begin position="1"/>
        <end position="19"/>
    </location>
</feature>
<dbReference type="EMBL" id="OCMT01000001">
    <property type="protein sequence ID" value="SOD12526.1"/>
    <property type="molecule type" value="Genomic_DNA"/>
</dbReference>
<keyword evidence="1" id="KW-0004">4Fe-4S</keyword>
<gene>
    <name evidence="7" type="ORF">SAMN06297358_0714</name>
</gene>
<evidence type="ECO:0000256" key="5">
    <source>
        <dbReference type="ARBA" id="ARBA00023014"/>
    </source>
</evidence>
<evidence type="ECO:0000256" key="1">
    <source>
        <dbReference type="ARBA" id="ARBA00022485"/>
    </source>
</evidence>
<dbReference type="GO" id="GO:0051539">
    <property type="term" value="F:4 iron, 4 sulfur cluster binding"/>
    <property type="evidence" value="ECO:0007669"/>
    <property type="project" value="UniProtKB-KW"/>
</dbReference>
<keyword evidence="4" id="KW-0408">Iron</keyword>
<dbReference type="InterPro" id="IPR039650">
    <property type="entry name" value="HdrA-like"/>
</dbReference>
<keyword evidence="2" id="KW-0479">Metal-binding</keyword>
<dbReference type="GO" id="GO:0046872">
    <property type="term" value="F:metal ion binding"/>
    <property type="evidence" value="ECO:0007669"/>
    <property type="project" value="UniProtKB-KW"/>
</dbReference>
<dbReference type="OrthoDB" id="668499at2"/>
<dbReference type="InterPro" id="IPR036188">
    <property type="entry name" value="FAD/NAD-bd_sf"/>
</dbReference>
<dbReference type="RefSeq" id="WP_097128768.1">
    <property type="nucleotide sequence ID" value="NZ_OCMT01000001.1"/>
</dbReference>